<name>A0ABT6YKH8_9BACT</name>
<dbReference type="EMBL" id="JASHID010000004">
    <property type="protein sequence ID" value="MDI9864093.1"/>
    <property type="molecule type" value="Genomic_DNA"/>
</dbReference>
<gene>
    <name evidence="1" type="ORF">QM480_07150</name>
</gene>
<comment type="caution">
    <text evidence="1">The sequence shown here is derived from an EMBL/GenBank/DDBJ whole genome shotgun (WGS) entry which is preliminary data.</text>
</comment>
<sequence length="155" mass="17178">MSTLKVKFFLTPTISFEQALIDQKAGLGLNFVALTHQIENPISNNIKEKYFTIHVPVDAIISHDSLDSQVDFEQNQSGQAAKEYMVELQNTECFLVDYSTKNDPQLNTFSVSDFFDSDGALITQNPKFDISKGVSSYNTTSSVPPHVGNTVIVLP</sequence>
<evidence type="ECO:0000313" key="2">
    <source>
        <dbReference type="Proteomes" id="UP001236569"/>
    </source>
</evidence>
<organism evidence="1 2">
    <name type="scientific">Flectobacillus longus</name>
    <dbReference type="NCBI Taxonomy" id="2984207"/>
    <lineage>
        <taxon>Bacteria</taxon>
        <taxon>Pseudomonadati</taxon>
        <taxon>Bacteroidota</taxon>
        <taxon>Cytophagia</taxon>
        <taxon>Cytophagales</taxon>
        <taxon>Flectobacillaceae</taxon>
        <taxon>Flectobacillus</taxon>
    </lineage>
</organism>
<keyword evidence="2" id="KW-1185">Reference proteome</keyword>
<accession>A0ABT6YKH8</accession>
<dbReference type="Proteomes" id="UP001236569">
    <property type="component" value="Unassembled WGS sequence"/>
</dbReference>
<reference evidence="1 2" key="1">
    <citation type="submission" date="2023-05" db="EMBL/GenBank/DDBJ databases">
        <title>Novel species of genus Flectobacillus isolated from stream in China.</title>
        <authorList>
            <person name="Lu H."/>
        </authorList>
    </citation>
    <scope>NUCLEOTIDE SEQUENCE [LARGE SCALE GENOMIC DNA]</scope>
    <source>
        <strain evidence="1 2">DC10W</strain>
    </source>
</reference>
<dbReference type="RefSeq" id="WP_283369318.1">
    <property type="nucleotide sequence ID" value="NZ_JASHID010000004.1"/>
</dbReference>
<proteinExistence type="predicted"/>
<evidence type="ECO:0000313" key="1">
    <source>
        <dbReference type="EMBL" id="MDI9864093.1"/>
    </source>
</evidence>
<protein>
    <submittedName>
        <fullName evidence="1">Uncharacterized protein</fullName>
    </submittedName>
</protein>